<accession>A0A2B7Y6L6</accession>
<name>A0A2B7Y6L6_9EURO</name>
<dbReference type="Pfam" id="PF25038">
    <property type="entry name" value="Csf1_C"/>
    <property type="match status" value="1"/>
</dbReference>
<feature type="region of interest" description="Disordered" evidence="1">
    <location>
        <begin position="594"/>
        <end position="618"/>
    </location>
</feature>
<evidence type="ECO:0000256" key="1">
    <source>
        <dbReference type="SAM" id="MobiDB-lite"/>
    </source>
</evidence>
<evidence type="ECO:0000313" key="5">
    <source>
        <dbReference type="Proteomes" id="UP000223968"/>
    </source>
</evidence>
<dbReference type="PANTHER" id="PTHR32085:SF3">
    <property type="entry name" value="PROTEIN CSF1"/>
    <property type="match status" value="1"/>
</dbReference>
<reference evidence="4 5" key="1">
    <citation type="submission" date="2017-10" db="EMBL/GenBank/DDBJ databases">
        <title>Comparative genomics in systemic dimorphic fungi from Ajellomycetaceae.</title>
        <authorList>
            <person name="Munoz J.F."/>
            <person name="Mcewen J.G."/>
            <person name="Clay O.K."/>
            <person name="Cuomo C.A."/>
        </authorList>
    </citation>
    <scope>NUCLEOTIDE SEQUENCE [LARGE SCALE GENOMIC DNA]</scope>
    <source>
        <strain evidence="4 5">UAMH5409</strain>
    </source>
</reference>
<feature type="domain" description="Csf1 N-terminal" evidence="2">
    <location>
        <begin position="452"/>
        <end position="902"/>
    </location>
</feature>
<feature type="compositionally biased region" description="Basic and acidic residues" evidence="1">
    <location>
        <begin position="198"/>
        <end position="215"/>
    </location>
</feature>
<feature type="domain" description="Csf1 N-terminal" evidence="2">
    <location>
        <begin position="917"/>
        <end position="1220"/>
    </location>
</feature>
<feature type="compositionally biased region" description="Polar residues" evidence="1">
    <location>
        <begin position="1279"/>
        <end position="1295"/>
    </location>
</feature>
<dbReference type="InterPro" id="IPR048636">
    <property type="entry name" value="Csf1_N"/>
</dbReference>
<feature type="domain" description="Csf1 C-terminal region" evidence="3">
    <location>
        <begin position="2499"/>
        <end position="3235"/>
    </location>
</feature>
<feature type="region of interest" description="Disordered" evidence="1">
    <location>
        <begin position="1270"/>
        <end position="1299"/>
    </location>
</feature>
<feature type="compositionally biased region" description="Basic and acidic residues" evidence="1">
    <location>
        <begin position="229"/>
        <end position="242"/>
    </location>
</feature>
<dbReference type="PANTHER" id="PTHR32085">
    <property type="entry name" value="PROTEIN CSF1"/>
    <property type="match status" value="1"/>
</dbReference>
<sequence>MDVQDAKELAAQAYAAVPKFNWQVGILGGTHCLWHTVSLDTLRYNKGTLLSYPIRAYTWHYYGVYIDIHALQISLLAGRIFFKGFRYHGENETILVQSGYITWRYWLRSVRKVDLSKNSQEAAESSRRVPEESGPEDSTRSPSPSTGERGGVREANLLPCRLELTLSGVEWFVYNRSAAYNSILTGFGYTPWGDHDGKGDKEHEDHDYNGDIEKLKPRKSSQTDNGSTKSRDFRGSRSHVDPGQHQTRTSDSTNTGSSPHDDSKSTNSEGESSTEEETTSKFLDLLPVRLVCHKGAMVMGNENTKTILTTTFGRTSGRIDACSAGPLDLFRQIFEFDVYHPVVQMKPNPDFKQSQLAAASGISAATGDEKAERTQRNFRWRYLHHRRRIWHSVRDLIPYFQRSVESFHIGAADDMGGRPTSPRGTTGLPGEARWLGLTRYLDEDDREAHEGWSTIEYGRFSTLVDCPSLRFSYYWDIPGKVTMGALDSRLSVHKLSDDINGTDPPEWGMHLCIRGGSINYGPWADRERVGIQNVFFPNFYRDSQPSSPLKPRESRQSTKFKLTIDIEQDTSLRIPTRESSKDWLWKGRVDAVGGASKMKAQKEKKHPRNKDAEKSSHGPDIRPFGWLALRIEADSTLKYSMDMVASSTGYQNQLDLDLRGTRMTSSVNHGLLWRSGPQTISCDLSNPLEWNTLRTWAVNVHSQDLELFLLRDHIFLLTDLVTDWTSGPPSDFFTFVPYFYHINLSFTNFKLFMNVNDSNIINNPTDTNDNAFLVIQGEDLTCHVGIPAEKYISKRNSVTFDVDLSNGTIELVTPLWNTQRLFLQDNSVATLKSMKLTGDYKYNLDTSPALTDRLTLNIVGVSPKLYLYGFIIRYFLKIKENYFGEYMHFKTLEEFQGLLATSRTPEESSGMNPSPKTNDLDVFIQIHADHASILLPANVYDRTNCVRVNAESFDTDLRFTNYYMDLETSFSPLEMVMDSVQSDGTNLASSTQVFVDGLSIYGHRLFGLPPAEPTYVCNWDFRVGQIAGECTPTFLKLAASAVKFLAFSLDDEENALPPIHPIVIHDVTFLRAQINSVRIWVLVEEAALLLSSGALNVDFNDWAGLRFSERLNVSLPDLVLAVVDRKAAIRLREPSRQPVKTYGYFQTSLAFKMVERKSDFLATRTFQQEHIRLHDQRSNRTPWLLHDDENGMPPGAIHLINPGVNPPAMAVPLMPEPIQAISKFHPDPSIGSSSFQYTSSGNSSIRSFRSSLSKRGDLPYSGQTLVESRSKIPRPFPNDSDTIGTRGVSENQSSRNRIHGRRGREDILTPMKHLPSPWAMPYFHFSEIEPDVRDVPNLPHTDDSPERDDWNFDNEIDIDSRPEYDDATHVFVNCEFKSGLRGFCSPEALSAASLLFDEMQPSHPVDIIDNLQAKVVSGIFVHEKALMKPKKVSNFSLNFPRSHIRVVNSCMSADRDNLGRFRDQYDLELSRIRATFRTAAETKRDNHIQPENLGFTMHLTANSVSLSAQGEKVEALDRKGLVRCTLKNMILRSVSEQTQRSHVQIQDIEIVTSSKSIQDSTFLIDRTTKLVDSVVTPFQQISAAYTRRLRSLIYTLTNYGSQTPDPLFLTRTSYVLRAAEEHLRLNDSWKIISRLRNIYKSLPDEQVSKLIADCLDNTIPCPSDARSTVLSSFDRWRTWDLAHVKKSAVMKVIWGTVEEGNLEPSASAPQKLSLNMNRVKFCLDPGPKASEILIENFTTSVSIGKSSRQPSSTNDAPIRSIIVQTYCSNISVGLKWEICELVEGILKMTPMRQNQKVTSSPVSQEAEPSANGDELQFVFLTDDGSLVLDGINLNISVRGSGIKGSVIHQPSSKESRSQTSVVFGSDETSMQFTSRLKDLMIWRLLRPNLFISHSSRVSGGRVKHDWKSAAACQRLRYDMNEDPLGIIQVVDRIVEDEVKYVVGLVSAIERSPKQLPVQPGAKEKIIHRFHVAMFLHDYEIRFLLLPSLIYGISGEVARLSIAPSKGSKLVLDFDVKNNSHRFWTGNEKETAIISALDIPPINGRIMVAMPPNRTFLDIDTTIELIKFDAGAVRNLLNAINGPEISHLLSDLEHDTNILKDHFSNLVSRGRGSPKAKGPDQSRDLVYRVRLTLAGVSIFATAPGLSSKDYSADMDFKFGMVQVHLENAPPDGPIYDYPEFNVNLAHISFDLKKRDKTDTRSYGSLLLDAQVFGTTKISDRGDVVRSYHLVNKGLQIELFAETASMIVDIAAHLQERLKTLDLSQEVKHLRKLRLLTSPERKRAIETHGQAETQNLFNAMYSVDLANIQISWIISAPGSNAQGREPEDLVFSIRKVELSNKKENAARLRIEDMQFQMVPQQMDKRQRSRNSALLPEAMFNVAYLSSGNERRLAFQAAGKALDIRMTSEFILPASLLQDSIALASEKLREANSLWSAAIPPEKKKKDPSPSIVRLASLLIDADFSGAVVSLQGRQNDDLASTISPATRSNRATGGGKYGQYIQQDSETTATLRAPGVALKVQFEDPGNEEPTLNAEMKVDASTNVLHPTVVPLIAQISETVKEIVGESDGTKDLSNKEQPPQKSSQEKPLMGKNDPTTILGRCKLNIGLRICRQEFTLSCQPIARVLATACFDDSYITINTVQSAEQRRFFAMSVAFNSLQASVRHVYSSESTASFAVDSVFMSMMNSKHVSSTSGISAILKISPMKVQINAKQVQDFLLFREIWIPPEGPSGRPVTPQQQSPSDSQAYIVQRYQQMTATGSFPWNAVIAISQLDIQLDLGQTLGKSEFTIKDLWLSSKKTSDWEQNLCIGFEDIAIESKGRLSGFIGLHNFRVRTSIQWPDHDQKSYKTPLIQASVGFKQLQGKVSFEYQPFLVADVTSFDFFMYNVRNTSASQKDYLVSVLEGDRFQVFCTTLTASQGLALYQTLQRLRQEKRAAYEASLKEIEKFLIRRKSAIHGAETLHPTDIPSAKRDDGSTKMPISLHTDVVVNLKSINIGAFPGSFHDNQIFKLVALDAEARFSVAAEKGRIHSGLGLTLGQLRVALSSISRPTVTAPEDLSVHDIVTRAEESRGGTILKVPRVVASMETWQTMLSNQIDYIFKSSFEGKVDVGWNYSRISFIRGMWANHSNTLASRLGKPLPQPAVQITRERESEEGEDNGQGKITAVVNVPQSKYNYIALEPPIIETPQLRDMGEATPPLEWIGLHRDKLPNITHQIIIVTLMEIAKDVEDAYTKILGSS</sequence>
<dbReference type="InterPro" id="IPR056779">
    <property type="entry name" value="Csf1_C"/>
</dbReference>
<protein>
    <recommendedName>
        <fullName evidence="6">Fermentation associated protein</fullName>
    </recommendedName>
</protein>
<comment type="caution">
    <text evidence="4">The sequence shown here is derived from an EMBL/GenBank/DDBJ whole genome shotgun (WGS) entry which is preliminary data.</text>
</comment>
<organism evidence="4 5">
    <name type="scientific">Helicocarpus griseus UAMH5409</name>
    <dbReference type="NCBI Taxonomy" id="1447875"/>
    <lineage>
        <taxon>Eukaryota</taxon>
        <taxon>Fungi</taxon>
        <taxon>Dikarya</taxon>
        <taxon>Ascomycota</taxon>
        <taxon>Pezizomycotina</taxon>
        <taxon>Eurotiomycetes</taxon>
        <taxon>Eurotiomycetidae</taxon>
        <taxon>Onygenales</taxon>
        <taxon>Ajellomycetaceae</taxon>
        <taxon>Helicocarpus</taxon>
    </lineage>
</organism>
<evidence type="ECO:0000259" key="2">
    <source>
        <dbReference type="Pfam" id="PF21678"/>
    </source>
</evidence>
<proteinExistence type="predicted"/>
<dbReference type="STRING" id="1447875.A0A2B7Y6L6"/>
<feature type="compositionally biased region" description="Basic and acidic residues" evidence="1">
    <location>
        <begin position="609"/>
        <end position="618"/>
    </location>
</feature>
<feature type="region of interest" description="Disordered" evidence="1">
    <location>
        <begin position="2563"/>
        <end position="2592"/>
    </location>
</feature>
<feature type="compositionally biased region" description="Basic and acidic residues" evidence="1">
    <location>
        <begin position="2563"/>
        <end position="2573"/>
    </location>
</feature>
<keyword evidence="5" id="KW-1185">Reference proteome</keyword>
<dbReference type="OrthoDB" id="10051416at2759"/>
<dbReference type="GO" id="GO:0016020">
    <property type="term" value="C:membrane"/>
    <property type="evidence" value="ECO:0007669"/>
    <property type="project" value="InterPro"/>
</dbReference>
<gene>
    <name evidence="4" type="ORF">AJ79_01499</name>
</gene>
<evidence type="ECO:0008006" key="6">
    <source>
        <dbReference type="Google" id="ProtNLM"/>
    </source>
</evidence>
<dbReference type="GO" id="GO:0006113">
    <property type="term" value="P:fermentation"/>
    <property type="evidence" value="ECO:0007669"/>
    <property type="project" value="InterPro"/>
</dbReference>
<dbReference type="Pfam" id="PF21678">
    <property type="entry name" value="Csf1_N"/>
    <property type="match status" value="2"/>
</dbReference>
<evidence type="ECO:0000259" key="3">
    <source>
        <dbReference type="Pfam" id="PF25038"/>
    </source>
</evidence>
<dbReference type="Proteomes" id="UP000223968">
    <property type="component" value="Unassembled WGS sequence"/>
</dbReference>
<feature type="compositionally biased region" description="Polar residues" evidence="1">
    <location>
        <begin position="244"/>
        <end position="258"/>
    </location>
</feature>
<dbReference type="InterPro" id="IPR029636">
    <property type="entry name" value="Csf1"/>
</dbReference>
<feature type="region of interest" description="Disordered" evidence="1">
    <location>
        <begin position="119"/>
        <end position="154"/>
    </location>
</feature>
<feature type="region of interest" description="Disordered" evidence="1">
    <location>
        <begin position="198"/>
        <end position="280"/>
    </location>
</feature>
<evidence type="ECO:0000313" key="4">
    <source>
        <dbReference type="EMBL" id="PGH16855.1"/>
    </source>
</evidence>
<dbReference type="EMBL" id="PDNB01000014">
    <property type="protein sequence ID" value="PGH16855.1"/>
    <property type="molecule type" value="Genomic_DNA"/>
</dbReference>